<evidence type="ECO:0000256" key="11">
    <source>
        <dbReference type="ARBA" id="ARBA00022776"/>
    </source>
</evidence>
<dbReference type="InterPro" id="IPR000719">
    <property type="entry name" value="Prot_kinase_dom"/>
</dbReference>
<keyword evidence="6 27" id="KW-0723">Serine/threonine-protein kinase</keyword>
<dbReference type="PROSITE" id="PS50011">
    <property type="entry name" value="PROTEIN_KINASE_DOM"/>
    <property type="match status" value="1"/>
</dbReference>
<evidence type="ECO:0000256" key="7">
    <source>
        <dbReference type="ARBA" id="ARBA00022553"/>
    </source>
</evidence>
<evidence type="ECO:0000256" key="21">
    <source>
        <dbReference type="ARBA" id="ARBA00042535"/>
    </source>
</evidence>
<evidence type="ECO:0000256" key="1">
    <source>
        <dbReference type="ARBA" id="ARBA00004123"/>
    </source>
</evidence>
<evidence type="ECO:0000256" key="6">
    <source>
        <dbReference type="ARBA" id="ARBA00022527"/>
    </source>
</evidence>
<comment type="function">
    <text evidence="22">Plays a key role in the control of the eukaryotic cell cycle by modulating the centrosome cycle as well as mitotic onset; promotes G2-M transition via association with multiple interphase cyclins. During G2 and early mitosis, CDC25A/B/C-mediated dephosphorylation activates CDK1/cyclin complexes which phosphorylate several substrates that trigger at least centrosome separation, Golgi dynamics, nuclear envelope breakdown and chromosome condensation. Once chromosomes are condensed and aligned at the metaphase plate, CDK1 activity is switched off by WEE1- and PKMYT1-mediated phosphorylation to allow sister chromatid separation, chromosome decondensation, reformation of the nuclear envelope and cytokinesis. Catalyzes lamin (LMNA, LMNB1 and LMNB2) phosphorylation at the onset of mitosis, promoting nuclear envelope breakdown.</text>
</comment>
<evidence type="ECO:0000256" key="9">
    <source>
        <dbReference type="ARBA" id="ARBA00022679"/>
    </source>
</evidence>
<dbReference type="GO" id="GO:0007095">
    <property type="term" value="P:mitotic G2 DNA damage checkpoint signaling"/>
    <property type="evidence" value="ECO:0007669"/>
    <property type="project" value="TreeGrafter"/>
</dbReference>
<dbReference type="Pfam" id="PF00069">
    <property type="entry name" value="Pkinase"/>
    <property type="match status" value="1"/>
</dbReference>
<dbReference type="Gene3D" id="3.30.200.20">
    <property type="entry name" value="Phosphorylase Kinase, domain 1"/>
    <property type="match status" value="1"/>
</dbReference>
<dbReference type="FunFam" id="1.10.510.10:FF:000611">
    <property type="entry name" value="CMGC family protein kinase"/>
    <property type="match status" value="1"/>
</dbReference>
<dbReference type="Proteomes" id="UP000694558">
    <property type="component" value="Chromosome 15"/>
</dbReference>
<dbReference type="AlphaFoldDB" id="A0A8D3B819"/>
<evidence type="ECO:0000256" key="8">
    <source>
        <dbReference type="ARBA" id="ARBA00022618"/>
    </source>
</evidence>
<comment type="catalytic activity">
    <reaction evidence="25">
        <text>[DNA-directed RNA polymerase] + ATP = phospho-[DNA-directed RNA polymerase] + ADP + H(+)</text>
        <dbReference type="Rhea" id="RHEA:10216"/>
        <dbReference type="Rhea" id="RHEA-COMP:11321"/>
        <dbReference type="Rhea" id="RHEA-COMP:11322"/>
        <dbReference type="ChEBI" id="CHEBI:15378"/>
        <dbReference type="ChEBI" id="CHEBI:30616"/>
        <dbReference type="ChEBI" id="CHEBI:43176"/>
        <dbReference type="ChEBI" id="CHEBI:68546"/>
        <dbReference type="ChEBI" id="CHEBI:456216"/>
        <dbReference type="EC" id="2.7.11.23"/>
    </reaction>
</comment>
<dbReference type="GO" id="GO:0000086">
    <property type="term" value="P:G2/M transition of mitotic cell cycle"/>
    <property type="evidence" value="ECO:0007669"/>
    <property type="project" value="TreeGrafter"/>
</dbReference>
<evidence type="ECO:0000256" key="27">
    <source>
        <dbReference type="RuleBase" id="RU000304"/>
    </source>
</evidence>
<sequence length="355" mass="40369">MEDYLKIEKIGEGTYGVVYKGRHKATGQIVAMKKIRLESEEEGVPSTAVREVSLLQELKHPNVVRLLDVLMQESRLYLIFEFLSMDLKKYLDSIPSGQYMDPMLVKSYLYQILEGIFFCHCRRVLHRDLKPQNLLIDNKGVIKLADFGLARAFGVPVRVYTHEVVTLWYRAPEVLLGSPRYSTPVDVWSTGTIFAELATKKPLFHGDSEIDQLFRIFRTLGTPKNDVWPEVESLPDYKNTFPKWKGGNISSMVKNLDKNGLDLLGVRTTAGPMMNYLLRLKPQETNITIKDVTISGLEINSGPPGILLFKPAIQMKVTRMNLVDLCGETEFSSRLVRFDISCTPAIISPFVLYLF</sequence>
<keyword evidence="7" id="KW-0597">Phosphoprotein</keyword>
<comment type="catalytic activity">
    <reaction evidence="23">
        <text>L-threonyl-[protein] + ATP = O-phospho-L-threonyl-[protein] + ADP + H(+)</text>
        <dbReference type="Rhea" id="RHEA:46608"/>
        <dbReference type="Rhea" id="RHEA-COMP:11060"/>
        <dbReference type="Rhea" id="RHEA-COMP:11605"/>
        <dbReference type="ChEBI" id="CHEBI:15378"/>
        <dbReference type="ChEBI" id="CHEBI:30013"/>
        <dbReference type="ChEBI" id="CHEBI:30616"/>
        <dbReference type="ChEBI" id="CHEBI:61977"/>
        <dbReference type="ChEBI" id="CHEBI:456216"/>
        <dbReference type="EC" id="2.7.11.22"/>
    </reaction>
</comment>
<evidence type="ECO:0000256" key="19">
    <source>
        <dbReference type="ARBA" id="ARBA00041293"/>
    </source>
</evidence>
<dbReference type="InterPro" id="IPR017441">
    <property type="entry name" value="Protein_kinase_ATP_BS"/>
</dbReference>
<evidence type="ECO:0000256" key="26">
    <source>
        <dbReference type="PROSITE-ProRule" id="PRU10141"/>
    </source>
</evidence>
<dbReference type="InterPro" id="IPR050108">
    <property type="entry name" value="CDK"/>
</dbReference>
<dbReference type="GO" id="GO:0005634">
    <property type="term" value="C:nucleus"/>
    <property type="evidence" value="ECO:0007669"/>
    <property type="project" value="UniProtKB-SubCell"/>
</dbReference>
<dbReference type="GO" id="GO:0051301">
    <property type="term" value="P:cell division"/>
    <property type="evidence" value="ECO:0007669"/>
    <property type="project" value="UniProtKB-KW"/>
</dbReference>
<name>A0A8D3B819_SCOMX</name>
<dbReference type="PROSITE" id="PS00107">
    <property type="entry name" value="PROTEIN_KINASE_ATP"/>
    <property type="match status" value="1"/>
</dbReference>
<gene>
    <name evidence="29" type="primary">cdk1</name>
</gene>
<dbReference type="InterPro" id="IPR008271">
    <property type="entry name" value="Ser/Thr_kinase_AS"/>
</dbReference>
<evidence type="ECO:0000256" key="4">
    <source>
        <dbReference type="ARBA" id="ARBA00012409"/>
    </source>
</evidence>
<evidence type="ECO:0000256" key="5">
    <source>
        <dbReference type="ARBA" id="ARBA00012425"/>
    </source>
</evidence>
<keyword evidence="12" id="KW-0418">Kinase</keyword>
<keyword evidence="13 26" id="KW-0067">ATP-binding</keyword>
<feature type="domain" description="Protein kinase" evidence="28">
    <location>
        <begin position="4"/>
        <end position="280"/>
    </location>
</feature>
<evidence type="ECO:0000256" key="24">
    <source>
        <dbReference type="ARBA" id="ARBA00048367"/>
    </source>
</evidence>
<evidence type="ECO:0000256" key="18">
    <source>
        <dbReference type="ARBA" id="ARBA00039266"/>
    </source>
</evidence>
<keyword evidence="11" id="KW-0498">Mitosis</keyword>
<evidence type="ECO:0000256" key="23">
    <source>
        <dbReference type="ARBA" id="ARBA00047811"/>
    </source>
</evidence>
<proteinExistence type="inferred from homology"/>
<evidence type="ECO:0000256" key="2">
    <source>
        <dbReference type="ARBA" id="ARBA00004300"/>
    </source>
</evidence>
<comment type="similarity">
    <text evidence="3">Belongs to the protein kinase superfamily. CMGC Ser/Thr protein kinase family. CDC2/CDKX subfamily.</text>
</comment>
<comment type="catalytic activity">
    <reaction evidence="24">
        <text>L-seryl-[protein] + ATP = O-phospho-L-seryl-[protein] + ADP + H(+)</text>
        <dbReference type="Rhea" id="RHEA:17989"/>
        <dbReference type="Rhea" id="RHEA-COMP:9863"/>
        <dbReference type="Rhea" id="RHEA-COMP:11604"/>
        <dbReference type="ChEBI" id="CHEBI:15378"/>
        <dbReference type="ChEBI" id="CHEBI:29999"/>
        <dbReference type="ChEBI" id="CHEBI:30616"/>
        <dbReference type="ChEBI" id="CHEBI:83421"/>
        <dbReference type="ChEBI" id="CHEBI:456216"/>
        <dbReference type="EC" id="2.7.11.22"/>
    </reaction>
</comment>
<comment type="subcellular location">
    <subcellularLocation>
        <location evidence="2">Cytoplasm</location>
        <location evidence="2">Cytoskeleton</location>
        <location evidence="2">Microtubule organizing center</location>
        <location evidence="2">Centrosome</location>
    </subcellularLocation>
    <subcellularLocation>
        <location evidence="1">Nucleus</location>
    </subcellularLocation>
</comment>
<evidence type="ECO:0000256" key="3">
    <source>
        <dbReference type="ARBA" id="ARBA00006485"/>
    </source>
</evidence>
<keyword evidence="15" id="KW-0539">Nucleus</keyword>
<evidence type="ECO:0000256" key="17">
    <source>
        <dbReference type="ARBA" id="ARBA00038698"/>
    </source>
</evidence>
<dbReference type="SUPFAM" id="SSF56112">
    <property type="entry name" value="Protein kinase-like (PK-like)"/>
    <property type="match status" value="1"/>
</dbReference>
<evidence type="ECO:0000256" key="20">
    <source>
        <dbReference type="ARBA" id="ARBA00041902"/>
    </source>
</evidence>
<evidence type="ECO:0000256" key="25">
    <source>
        <dbReference type="ARBA" id="ARBA00049280"/>
    </source>
</evidence>
<evidence type="ECO:0000259" key="28">
    <source>
        <dbReference type="PROSITE" id="PS50011"/>
    </source>
</evidence>
<dbReference type="GO" id="GO:0008353">
    <property type="term" value="F:RNA polymerase II CTD heptapeptide repeat kinase activity"/>
    <property type="evidence" value="ECO:0007669"/>
    <property type="project" value="UniProtKB-EC"/>
</dbReference>
<evidence type="ECO:0000256" key="15">
    <source>
        <dbReference type="ARBA" id="ARBA00023242"/>
    </source>
</evidence>
<comment type="subunit">
    <text evidence="17">Forms a stable but non-covalent complex with cyclin B in mature oocytes.</text>
</comment>
<keyword evidence="16" id="KW-0131">Cell cycle</keyword>
<evidence type="ECO:0000313" key="30">
    <source>
        <dbReference type="Proteomes" id="UP000694558"/>
    </source>
</evidence>
<evidence type="ECO:0000256" key="13">
    <source>
        <dbReference type="ARBA" id="ARBA00022840"/>
    </source>
</evidence>
<dbReference type="EC" id="2.7.11.23" evidence="4"/>
<dbReference type="PROSITE" id="PS00108">
    <property type="entry name" value="PROTEIN_KINASE_ST"/>
    <property type="match status" value="1"/>
</dbReference>
<evidence type="ECO:0000256" key="14">
    <source>
        <dbReference type="ARBA" id="ARBA00023212"/>
    </source>
</evidence>
<reference evidence="29" key="2">
    <citation type="submission" date="2025-08" db="UniProtKB">
        <authorList>
            <consortium name="Ensembl"/>
        </authorList>
    </citation>
    <scope>IDENTIFICATION</scope>
</reference>
<dbReference type="EC" id="2.7.11.22" evidence="5"/>
<evidence type="ECO:0000256" key="22">
    <source>
        <dbReference type="ARBA" id="ARBA00046122"/>
    </source>
</evidence>
<dbReference type="GO" id="GO:0004693">
    <property type="term" value="F:cyclin-dependent protein serine/threonine kinase activity"/>
    <property type="evidence" value="ECO:0007669"/>
    <property type="project" value="UniProtKB-EC"/>
</dbReference>
<dbReference type="PANTHER" id="PTHR24056">
    <property type="entry name" value="CELL DIVISION PROTEIN KINASE"/>
    <property type="match status" value="1"/>
</dbReference>
<dbReference type="InterPro" id="IPR011009">
    <property type="entry name" value="Kinase-like_dom_sf"/>
</dbReference>
<keyword evidence="8" id="KW-0132">Cell division</keyword>
<evidence type="ECO:0000256" key="10">
    <source>
        <dbReference type="ARBA" id="ARBA00022741"/>
    </source>
</evidence>
<dbReference type="GO" id="GO:0005524">
    <property type="term" value="F:ATP binding"/>
    <property type="evidence" value="ECO:0007669"/>
    <property type="project" value="UniProtKB-UniRule"/>
</dbReference>
<keyword evidence="9" id="KW-0808">Transferase</keyword>
<accession>A0A8D3B819</accession>
<dbReference type="PANTHER" id="PTHR24056:SF334">
    <property type="entry name" value="CYCLIN-DEPENDENT KINASE 1"/>
    <property type="match status" value="1"/>
</dbReference>
<evidence type="ECO:0000256" key="16">
    <source>
        <dbReference type="ARBA" id="ARBA00023306"/>
    </source>
</evidence>
<dbReference type="SMART" id="SM00220">
    <property type="entry name" value="S_TKc"/>
    <property type="match status" value="1"/>
</dbReference>
<keyword evidence="10 26" id="KW-0547">Nucleotide-binding</keyword>
<keyword evidence="14" id="KW-0206">Cytoskeleton</keyword>
<evidence type="ECO:0000256" key="12">
    <source>
        <dbReference type="ARBA" id="ARBA00022777"/>
    </source>
</evidence>
<dbReference type="Ensembl" id="ENSSMAT00000030355.2">
    <property type="protein sequence ID" value="ENSSMAP00000029985.1"/>
    <property type="gene ID" value="ENSSMAG00000018300.2"/>
</dbReference>
<dbReference type="GO" id="GO:0005813">
    <property type="term" value="C:centrosome"/>
    <property type="evidence" value="ECO:0007669"/>
    <property type="project" value="UniProtKB-SubCell"/>
</dbReference>
<feature type="binding site" evidence="26">
    <location>
        <position position="33"/>
    </location>
    <ligand>
        <name>ATP</name>
        <dbReference type="ChEBI" id="CHEBI:30616"/>
    </ligand>
</feature>
<organism evidence="29 30">
    <name type="scientific">Scophthalmus maximus</name>
    <name type="common">Turbot</name>
    <name type="synonym">Psetta maxima</name>
    <dbReference type="NCBI Taxonomy" id="52904"/>
    <lineage>
        <taxon>Eukaryota</taxon>
        <taxon>Metazoa</taxon>
        <taxon>Chordata</taxon>
        <taxon>Craniata</taxon>
        <taxon>Vertebrata</taxon>
        <taxon>Euteleostomi</taxon>
        <taxon>Actinopterygii</taxon>
        <taxon>Neopterygii</taxon>
        <taxon>Teleostei</taxon>
        <taxon>Neoteleostei</taxon>
        <taxon>Acanthomorphata</taxon>
        <taxon>Carangaria</taxon>
        <taxon>Pleuronectiformes</taxon>
        <taxon>Pleuronectoidei</taxon>
        <taxon>Scophthalmidae</taxon>
        <taxon>Scophthalmus</taxon>
    </lineage>
</organism>
<evidence type="ECO:0000313" key="29">
    <source>
        <dbReference type="Ensembl" id="ENSSMAP00000029985.1"/>
    </source>
</evidence>
<dbReference type="FunFam" id="3.30.200.20:FF:000027">
    <property type="entry name" value="Putative Cyclin-dependent kinase 1"/>
    <property type="match status" value="1"/>
</dbReference>
<protein>
    <recommendedName>
        <fullName evidence="18">Cyclin-dependent kinase 1</fullName>
        <ecNumber evidence="5">2.7.11.22</ecNumber>
        <ecNumber evidence="4">2.7.11.23</ecNumber>
    </recommendedName>
    <alternativeName>
        <fullName evidence="20">Cell division control protein 2 homolog</fullName>
    </alternativeName>
    <alternativeName>
        <fullName evidence="19">Cell division protein kinase 1</fullName>
    </alternativeName>
    <alternativeName>
        <fullName evidence="21">p34 protein kinase</fullName>
    </alternativeName>
</protein>
<dbReference type="Gene3D" id="1.10.510.10">
    <property type="entry name" value="Transferase(Phosphotransferase) domain 1"/>
    <property type="match status" value="1"/>
</dbReference>
<reference evidence="29" key="1">
    <citation type="submission" date="2023-05" db="EMBL/GenBank/DDBJ databases">
        <title>High-quality long-read genome of Scophthalmus maximus.</title>
        <authorList>
            <person name="Lien S."/>
            <person name="Martinez P."/>
        </authorList>
    </citation>
    <scope>NUCLEOTIDE SEQUENCE [LARGE SCALE GENOMIC DNA]</scope>
</reference>
<keyword evidence="14" id="KW-0963">Cytoplasm</keyword>
<dbReference type="GeneTree" id="ENSGT00940000153335"/>